<organism evidence="1 2">
    <name type="scientific">Streptomyces viridochromogenes Tue57</name>
    <dbReference type="NCBI Taxonomy" id="1160705"/>
    <lineage>
        <taxon>Bacteria</taxon>
        <taxon>Bacillati</taxon>
        <taxon>Actinomycetota</taxon>
        <taxon>Actinomycetes</taxon>
        <taxon>Kitasatosporales</taxon>
        <taxon>Streptomycetaceae</taxon>
        <taxon>Streptomyces</taxon>
    </lineage>
</organism>
<proteinExistence type="predicted"/>
<dbReference type="RefSeq" id="WP_003995479.1">
    <property type="nucleotide sequence ID" value="NZ_AMLP01000007.1"/>
</dbReference>
<protein>
    <submittedName>
        <fullName evidence="1">Uncharacterized protein</fullName>
    </submittedName>
</protein>
<comment type="caution">
    <text evidence="1">The sequence shown here is derived from an EMBL/GenBank/DDBJ whole genome shotgun (WGS) entry which is preliminary data.</text>
</comment>
<evidence type="ECO:0000313" key="2">
    <source>
        <dbReference type="Proteomes" id="UP000011205"/>
    </source>
</evidence>
<dbReference type="PATRIC" id="fig|1160705.3.peg.132"/>
<sequence>MTNVGRLTDGTDSARARIVLRHGTHAGTPKVVPMVSTSQGSVDDAATRMAGAPLVDQLRRLPGVRMGSPYCGKYAKDGVAVWSTEAEWCSTPVPYCWTYDSVPGAGDWLGTSCCFCSV</sequence>
<dbReference type="EMBL" id="AMLP01000007">
    <property type="protein sequence ID" value="ELS58881.1"/>
    <property type="molecule type" value="Genomic_DNA"/>
</dbReference>
<dbReference type="Proteomes" id="UP000011205">
    <property type="component" value="Unassembled WGS sequence"/>
</dbReference>
<dbReference type="AlphaFoldDB" id="L8PMQ5"/>
<gene>
    <name evidence="1" type="ORF">STVIR_0134</name>
</gene>
<accession>L8PMQ5</accession>
<name>L8PMQ5_STRVR</name>
<reference evidence="1 2" key="1">
    <citation type="journal article" date="2013" name="Genome Announc.">
        <title>Draft Genome Sequence of Streptomyces viridochromogenes Strain Tu57, Producer of Avilamycin.</title>
        <authorList>
            <person name="Gruning B.A."/>
            <person name="Erxleben A."/>
            <person name="Hahnlein A."/>
            <person name="Gunther S."/>
        </authorList>
    </citation>
    <scope>NUCLEOTIDE SEQUENCE [LARGE SCALE GENOMIC DNA]</scope>
    <source>
        <strain evidence="1 2">Tue57</strain>
    </source>
</reference>
<evidence type="ECO:0000313" key="1">
    <source>
        <dbReference type="EMBL" id="ELS58881.1"/>
    </source>
</evidence>